<dbReference type="GO" id="GO:0005546">
    <property type="term" value="F:phosphatidylinositol-4,5-bisphosphate binding"/>
    <property type="evidence" value="ECO:0007669"/>
    <property type="project" value="InterPro"/>
</dbReference>
<accession>A0A6P5MWG6</accession>
<evidence type="ECO:0000256" key="3">
    <source>
        <dbReference type="RuleBase" id="RU365026"/>
    </source>
</evidence>
<feature type="region of interest" description="Disordered" evidence="4">
    <location>
        <begin position="1"/>
        <end position="37"/>
    </location>
</feature>
<dbReference type="GO" id="GO:0015031">
    <property type="term" value="P:protein transport"/>
    <property type="evidence" value="ECO:0007669"/>
    <property type="project" value="UniProtKB-KW"/>
</dbReference>
<feature type="region of interest" description="Disordered" evidence="4">
    <location>
        <begin position="593"/>
        <end position="612"/>
    </location>
</feature>
<comment type="similarity">
    <text evidence="1 3">Belongs to the EXO70 family.</text>
</comment>
<feature type="compositionally biased region" description="Basic and acidic residues" evidence="4">
    <location>
        <begin position="603"/>
        <end position="612"/>
    </location>
</feature>
<dbReference type="PANTHER" id="PTHR12542">
    <property type="entry name" value="EXOCYST COMPLEX PROTEIN EXO70"/>
    <property type="match status" value="1"/>
</dbReference>
<keyword evidence="6" id="KW-1185">Reference proteome</keyword>
<evidence type="ECO:0000256" key="1">
    <source>
        <dbReference type="ARBA" id="ARBA00006756"/>
    </source>
</evidence>
<name>A0A6P5MWG6_ARADU</name>
<keyword evidence="2 3" id="KW-0813">Transport</keyword>
<dbReference type="InterPro" id="IPR004140">
    <property type="entry name" value="Exo70"/>
</dbReference>
<keyword evidence="3" id="KW-0268">Exocytosis</keyword>
<gene>
    <name evidence="7" type="primary">LOC110275432</name>
</gene>
<dbReference type="Pfam" id="PF03081">
    <property type="entry name" value="Exo70_C"/>
    <property type="match status" value="1"/>
</dbReference>
<sequence length="702" mass="79420">MEKSFSFSSYHFSAASQKQRDKDLESSSSIRGGPQWKSAGGEEELAAFFHDHDTILQVSEEVDGFLETSATTPPLLHVPDCVHRLTKILDSMVYRYNTGKSKLGKDAEDDDLFLAVVDRISKISAILSTFPCDPSVLDKTTFSLEKAMSFLEKHLCTILQDPKSSTTTTTPTSSNHGSFRSGSGSESKPKPPKKSSSFGSLTQVHDAALCSPFDLVNLSDPPIIPTLSSHQDQDQDTSFPAFSPEKVSLMNKIASAMIAAGYQTECCVAFASFRRIAFKTALQEFGYVSVGMEEIHKMQWEMLEGEIATWNNAVRHCITVLFNGEKKLYASVFPNQQSISQNLLSDLARAVIIHFLNFAQGVVLTLLTVEKLFKFLDMYETLRDVVEIAIADGSYLERCRKELAHEIATTKLRIAEATMAMFRDLENSVKGDNDRVPVPNGAIHPLTRYVMNYLEYACEYKDTLEQVLRQCLHDDYHSCRYYSPIRKIELEEDDGTPKNSALAIQLMTIMDLLSLNLEYKAMLYKDFALRSVFLMNNGRYIVQKVKGCKDLHQCMGDNWCRKRQSGLKLHHKDYRTETWSKVLNCLSTDGLQGNTSSVLSPRANKDKKPKQEVKDKFKRFNSTFEDIYKTQSSWVVSDEQLKSELRASIAALVIPAYRSFYGRFKHHLNSSRHVDKYIKYHPEDIEALIEELFDGGTSKRKS</sequence>
<dbReference type="Proteomes" id="UP000515211">
    <property type="component" value="Chromosome 9"/>
</dbReference>
<reference evidence="6" key="1">
    <citation type="journal article" date="2016" name="Nat. Genet.">
        <title>The genome sequences of Arachis duranensis and Arachis ipaensis, the diploid ancestors of cultivated peanut.</title>
        <authorList>
            <person name="Bertioli D.J."/>
            <person name="Cannon S.B."/>
            <person name="Froenicke L."/>
            <person name="Huang G."/>
            <person name="Farmer A.D."/>
            <person name="Cannon E.K."/>
            <person name="Liu X."/>
            <person name="Gao D."/>
            <person name="Clevenger J."/>
            <person name="Dash S."/>
            <person name="Ren L."/>
            <person name="Moretzsohn M.C."/>
            <person name="Shirasawa K."/>
            <person name="Huang W."/>
            <person name="Vidigal B."/>
            <person name="Abernathy B."/>
            <person name="Chu Y."/>
            <person name="Niederhuth C.E."/>
            <person name="Umale P."/>
            <person name="Araujo A.C."/>
            <person name="Kozik A."/>
            <person name="Kim K.D."/>
            <person name="Burow M.D."/>
            <person name="Varshney R.K."/>
            <person name="Wang X."/>
            <person name="Zhang X."/>
            <person name="Barkley N."/>
            <person name="Guimaraes P.M."/>
            <person name="Isobe S."/>
            <person name="Guo B."/>
            <person name="Liao B."/>
            <person name="Stalker H.T."/>
            <person name="Schmitz R.J."/>
            <person name="Scheffler B.E."/>
            <person name="Leal-Bertioli S.C."/>
            <person name="Xun X."/>
            <person name="Jackson S.A."/>
            <person name="Michelmore R."/>
            <person name="Ozias-Akins P."/>
        </authorList>
    </citation>
    <scope>NUCLEOTIDE SEQUENCE [LARGE SCALE GENOMIC DNA]</scope>
    <source>
        <strain evidence="6">cv. V14167</strain>
    </source>
</reference>
<proteinExistence type="inferred from homology"/>
<reference evidence="7" key="2">
    <citation type="submission" date="2025-08" db="UniProtKB">
        <authorList>
            <consortium name="RefSeq"/>
        </authorList>
    </citation>
    <scope>IDENTIFICATION</scope>
    <source>
        <tissue evidence="7">Whole plant</tissue>
    </source>
</reference>
<comment type="function">
    <text evidence="3">Component of the exocyst complex.</text>
</comment>
<dbReference type="AlphaFoldDB" id="A0A6P5MWG6"/>
<feature type="compositionally biased region" description="Low complexity" evidence="4">
    <location>
        <begin position="164"/>
        <end position="174"/>
    </location>
</feature>
<dbReference type="RefSeq" id="XP_020987163.1">
    <property type="nucleotide sequence ID" value="XM_021131504.2"/>
</dbReference>
<dbReference type="Gene3D" id="1.20.1280.170">
    <property type="entry name" value="Exocyst complex component Exo70"/>
    <property type="match status" value="1"/>
</dbReference>
<feature type="domain" description="Exocyst complex subunit Exo70 C-terminal" evidence="5">
    <location>
        <begin position="309"/>
        <end position="691"/>
    </location>
</feature>
<dbReference type="GO" id="GO:0000145">
    <property type="term" value="C:exocyst"/>
    <property type="evidence" value="ECO:0007669"/>
    <property type="project" value="InterPro"/>
</dbReference>
<dbReference type="KEGG" id="adu:110275432"/>
<organism evidence="6 7">
    <name type="scientific">Arachis duranensis</name>
    <name type="common">Wild peanut</name>
    <dbReference type="NCBI Taxonomy" id="130453"/>
    <lineage>
        <taxon>Eukaryota</taxon>
        <taxon>Viridiplantae</taxon>
        <taxon>Streptophyta</taxon>
        <taxon>Embryophyta</taxon>
        <taxon>Tracheophyta</taxon>
        <taxon>Spermatophyta</taxon>
        <taxon>Magnoliopsida</taxon>
        <taxon>eudicotyledons</taxon>
        <taxon>Gunneridae</taxon>
        <taxon>Pentapetalae</taxon>
        <taxon>rosids</taxon>
        <taxon>fabids</taxon>
        <taxon>Fabales</taxon>
        <taxon>Fabaceae</taxon>
        <taxon>Papilionoideae</taxon>
        <taxon>50 kb inversion clade</taxon>
        <taxon>dalbergioids sensu lato</taxon>
        <taxon>Dalbergieae</taxon>
        <taxon>Pterocarpus clade</taxon>
        <taxon>Arachis</taxon>
    </lineage>
</organism>
<dbReference type="InterPro" id="IPR016159">
    <property type="entry name" value="Cullin_repeat-like_dom_sf"/>
</dbReference>
<feature type="compositionally biased region" description="Low complexity" evidence="4">
    <location>
        <begin position="1"/>
        <end position="16"/>
    </location>
</feature>
<evidence type="ECO:0000313" key="6">
    <source>
        <dbReference type="Proteomes" id="UP000515211"/>
    </source>
</evidence>
<evidence type="ECO:0000256" key="2">
    <source>
        <dbReference type="ARBA" id="ARBA00022448"/>
    </source>
</evidence>
<dbReference type="InterPro" id="IPR046364">
    <property type="entry name" value="Exo70_C"/>
</dbReference>
<feature type="region of interest" description="Disordered" evidence="4">
    <location>
        <begin position="162"/>
        <end position="199"/>
    </location>
</feature>
<evidence type="ECO:0000313" key="7">
    <source>
        <dbReference type="RefSeq" id="XP_020987163.1"/>
    </source>
</evidence>
<evidence type="ECO:0000259" key="5">
    <source>
        <dbReference type="Pfam" id="PF03081"/>
    </source>
</evidence>
<keyword evidence="3" id="KW-0653">Protein transport</keyword>
<dbReference type="GeneID" id="110275432"/>
<dbReference type="PANTHER" id="PTHR12542:SF127">
    <property type="entry name" value="EXOCYST COMPLEX COMPONENT EXO70C1"/>
    <property type="match status" value="1"/>
</dbReference>
<dbReference type="SUPFAM" id="SSF74788">
    <property type="entry name" value="Cullin repeat-like"/>
    <property type="match status" value="1"/>
</dbReference>
<evidence type="ECO:0000256" key="4">
    <source>
        <dbReference type="SAM" id="MobiDB-lite"/>
    </source>
</evidence>
<dbReference type="GO" id="GO:0006887">
    <property type="term" value="P:exocytosis"/>
    <property type="evidence" value="ECO:0007669"/>
    <property type="project" value="UniProtKB-KW"/>
</dbReference>
<protein>
    <recommendedName>
        <fullName evidence="3">Exocyst subunit Exo70 family protein</fullName>
    </recommendedName>
</protein>